<organism evidence="3">
    <name type="scientific">hydrothermal vent metagenome</name>
    <dbReference type="NCBI Taxonomy" id="652676"/>
    <lineage>
        <taxon>unclassified sequences</taxon>
        <taxon>metagenomes</taxon>
        <taxon>ecological metagenomes</taxon>
    </lineage>
</organism>
<proteinExistence type="predicted"/>
<feature type="transmembrane region" description="Helical" evidence="1">
    <location>
        <begin position="155"/>
        <end position="175"/>
    </location>
</feature>
<dbReference type="GO" id="GO:0016747">
    <property type="term" value="F:acyltransferase activity, transferring groups other than amino-acyl groups"/>
    <property type="evidence" value="ECO:0007669"/>
    <property type="project" value="InterPro"/>
</dbReference>
<keyword evidence="1" id="KW-1133">Transmembrane helix</keyword>
<accession>A0A3B0VK34</accession>
<evidence type="ECO:0000256" key="1">
    <source>
        <dbReference type="SAM" id="Phobius"/>
    </source>
</evidence>
<dbReference type="PANTHER" id="PTHR23028:SF53">
    <property type="entry name" value="ACYL_TRANSF_3 DOMAIN-CONTAINING PROTEIN"/>
    <property type="match status" value="1"/>
</dbReference>
<dbReference type="Pfam" id="PF01757">
    <property type="entry name" value="Acyl_transf_3"/>
    <property type="match status" value="1"/>
</dbReference>
<sequence>MFYNIQALRGVAAMLVLMHHALPNFQAMNLSNSVVEFVGKFGYIGVDVFFVISGFVMAKTTIDKPKGLPLVKVFLSKRFLRIYLGFLPVFVLALLYYYQFNPGYLAKKEILQSLTLINPNMFVLVISPAWSLTYELYFYLLVALLLFSNKTKPQIVFGMLVFLVIVKNITIPILQYRWLDFFLSSLLLEFISGYFLCYYLDVLSKKKLLPLVVILGTISLGFGLYLNIGYGYMRVLTFGVFAFSLVWFFVLLEKNSVFVVKGFLKKIGDSSYTLYLTHTVLLGAFNTLGVRDYFVKKDIAMIGYILVIVFIIIFSMIFYRIIEAPLYNFFKKYLIKSY</sequence>
<feature type="transmembrane region" description="Helical" evidence="1">
    <location>
        <begin position="181"/>
        <end position="201"/>
    </location>
</feature>
<feature type="domain" description="Acyltransferase 3" evidence="2">
    <location>
        <begin position="3"/>
        <end position="319"/>
    </location>
</feature>
<protein>
    <submittedName>
        <fullName evidence="3">Permease of the drug/metabolite transporter (DMT) superfamily</fullName>
    </submittedName>
</protein>
<gene>
    <name evidence="3" type="ORF">MNBD_GAMMA01-2025</name>
</gene>
<dbReference type="InterPro" id="IPR002656">
    <property type="entry name" value="Acyl_transf_3_dom"/>
</dbReference>
<feature type="transmembrane region" description="Helical" evidence="1">
    <location>
        <begin position="79"/>
        <end position="98"/>
    </location>
</feature>
<dbReference type="PANTHER" id="PTHR23028">
    <property type="entry name" value="ACETYLTRANSFERASE"/>
    <property type="match status" value="1"/>
</dbReference>
<reference evidence="3" key="1">
    <citation type="submission" date="2018-06" db="EMBL/GenBank/DDBJ databases">
        <authorList>
            <person name="Zhirakovskaya E."/>
        </authorList>
    </citation>
    <scope>NUCLEOTIDE SEQUENCE</scope>
</reference>
<dbReference type="InterPro" id="IPR050879">
    <property type="entry name" value="Acyltransferase_3"/>
</dbReference>
<feature type="transmembrane region" description="Helical" evidence="1">
    <location>
        <begin position="121"/>
        <end position="148"/>
    </location>
</feature>
<feature type="transmembrane region" description="Helical" evidence="1">
    <location>
        <begin position="37"/>
        <end position="58"/>
    </location>
</feature>
<feature type="transmembrane region" description="Helical" evidence="1">
    <location>
        <begin position="208"/>
        <end position="226"/>
    </location>
</feature>
<feature type="transmembrane region" description="Helical" evidence="1">
    <location>
        <begin position="7"/>
        <end position="25"/>
    </location>
</feature>
<evidence type="ECO:0000259" key="2">
    <source>
        <dbReference type="Pfam" id="PF01757"/>
    </source>
</evidence>
<keyword evidence="1" id="KW-0472">Membrane</keyword>
<keyword evidence="1" id="KW-0812">Transmembrane</keyword>
<feature type="transmembrane region" description="Helical" evidence="1">
    <location>
        <begin position="272"/>
        <end position="289"/>
    </location>
</feature>
<dbReference type="EMBL" id="UOEW01000227">
    <property type="protein sequence ID" value="VAW39392.1"/>
    <property type="molecule type" value="Genomic_DNA"/>
</dbReference>
<feature type="transmembrane region" description="Helical" evidence="1">
    <location>
        <begin position="232"/>
        <end position="252"/>
    </location>
</feature>
<feature type="transmembrane region" description="Helical" evidence="1">
    <location>
        <begin position="301"/>
        <end position="322"/>
    </location>
</feature>
<name>A0A3B0VK34_9ZZZZ</name>
<dbReference type="GO" id="GO:0016020">
    <property type="term" value="C:membrane"/>
    <property type="evidence" value="ECO:0007669"/>
    <property type="project" value="TreeGrafter"/>
</dbReference>
<dbReference type="AlphaFoldDB" id="A0A3B0VK34"/>
<dbReference type="GO" id="GO:0000271">
    <property type="term" value="P:polysaccharide biosynthetic process"/>
    <property type="evidence" value="ECO:0007669"/>
    <property type="project" value="TreeGrafter"/>
</dbReference>
<evidence type="ECO:0000313" key="3">
    <source>
        <dbReference type="EMBL" id="VAW39392.1"/>
    </source>
</evidence>